<proteinExistence type="predicted"/>
<gene>
    <name evidence="2" type="ORF">MUDAN_MDHGFNIF_02675</name>
</gene>
<keyword evidence="1" id="KW-1133">Transmembrane helix</keyword>
<keyword evidence="3" id="KW-1185">Reference proteome</keyword>
<evidence type="ECO:0000313" key="3">
    <source>
        <dbReference type="Proteomes" id="UP000289996"/>
    </source>
</evidence>
<dbReference type="RefSeq" id="WP_130851567.1">
    <property type="nucleotide sequence ID" value="NZ_UYIG01000068.1"/>
</dbReference>
<evidence type="ECO:0000256" key="1">
    <source>
        <dbReference type="SAM" id="Phobius"/>
    </source>
</evidence>
<sequence length="117" mass="13917">MYVTNWGMVLLAVVTSQHWSPPHYVMGYSLGEWLALLSILGFFITAISYLVDRMIFSPLRFDIERLSDRISDDNRRRISEMSDIKKLLDQHAKLLDRHGEMLIRHEDYINYQKEEKK</sequence>
<dbReference type="Proteomes" id="UP000289996">
    <property type="component" value="Unassembled WGS sequence"/>
</dbReference>
<protein>
    <submittedName>
        <fullName evidence="2">Uncharacterized protein</fullName>
    </submittedName>
</protein>
<evidence type="ECO:0000313" key="2">
    <source>
        <dbReference type="EMBL" id="VDG27855.1"/>
    </source>
</evidence>
<dbReference type="AlphaFoldDB" id="A0A660DW35"/>
<dbReference type="EMBL" id="UYIG01000068">
    <property type="protein sequence ID" value="VDG27855.1"/>
    <property type="molecule type" value="Genomic_DNA"/>
</dbReference>
<accession>A0A660DW35</accession>
<name>A0A660DW35_9LACO</name>
<keyword evidence="1" id="KW-0812">Transmembrane</keyword>
<reference evidence="2 3" key="1">
    <citation type="submission" date="2018-11" db="EMBL/GenBank/DDBJ databases">
        <authorList>
            <person name="Wuyts S."/>
        </authorList>
    </citation>
    <scope>NUCLEOTIDE SEQUENCE [LARGE SCALE GENOMIC DNA]</scope>
    <source>
        <strain evidence="2">Lactobacillus mudanjiangensis AMBF249</strain>
    </source>
</reference>
<feature type="transmembrane region" description="Helical" evidence="1">
    <location>
        <begin position="33"/>
        <end position="51"/>
    </location>
</feature>
<organism evidence="2 3">
    <name type="scientific">Lactiplantibacillus mudanjiangensis</name>
    <dbReference type="NCBI Taxonomy" id="1296538"/>
    <lineage>
        <taxon>Bacteria</taxon>
        <taxon>Bacillati</taxon>
        <taxon>Bacillota</taxon>
        <taxon>Bacilli</taxon>
        <taxon>Lactobacillales</taxon>
        <taxon>Lactobacillaceae</taxon>
        <taxon>Lactiplantibacillus</taxon>
    </lineage>
</organism>
<keyword evidence="1" id="KW-0472">Membrane</keyword>